<name>A0ABY6BA70_9GAMM</name>
<protein>
    <submittedName>
        <fullName evidence="4">AarF/UbiB family protein</fullName>
    </submittedName>
</protein>
<feature type="transmembrane region" description="Helical" evidence="2">
    <location>
        <begin position="466"/>
        <end position="485"/>
    </location>
</feature>
<dbReference type="PANTHER" id="PTHR10566:SF113">
    <property type="entry name" value="PROTEIN ACTIVITY OF BC1 COMPLEX KINASE 7, CHLOROPLASTIC"/>
    <property type="match status" value="1"/>
</dbReference>
<dbReference type="InterPro" id="IPR011009">
    <property type="entry name" value="Kinase-like_dom_sf"/>
</dbReference>
<evidence type="ECO:0000256" key="2">
    <source>
        <dbReference type="SAM" id="Phobius"/>
    </source>
</evidence>
<sequence>MAARAIQIGYRLARLGVVLWRTRVTTPEVGARALRETLAGLGTTFVKLGQGLGMRRDVVPLPYRDALESLQEHVPPFPVAQARSMIVAAYGQPIDSLFAQFNDTPLAAASVAQVHGARLPTGEEVIVKVRRPGIRALVEHDLRWLRRLVRVAALLPAIARVRPLALVDELCQQLRQEIDLRIEARNARRLGEACRNVPGIMMPRVIEPYVHEEVLVQEFSRGQPIAHAFGTPEGHQLASALLDVYLHQLFVVGFFHGDPHPGNLFVMSDGRLCLHDFGLVGFLDGHSRRALAAFLVALSQRDAESALDSAIELRMLDGLGDRREFVVAIDRIFSELAGLPLKDWSIADVLYRVARLGGGEHFSLPRDLLVLMRALFLIENTTRQLDPAFDLVGEITVRRDTLEDSAAAALPTLSPKRALRAARDVPALVARWLHDAQRESGRPGVSIHHRGLEELEATVARTGNRLALALVTLGLYIAGSLLMLHSAGPRVWGDVPVTALVAYGFALALTVRLVRAISRSGHT</sequence>
<dbReference type="RefSeq" id="WP_261693036.1">
    <property type="nucleotide sequence ID" value="NZ_CP104694.1"/>
</dbReference>
<keyword evidence="5" id="KW-1185">Reference proteome</keyword>
<feature type="domain" description="ABC1 atypical kinase-like" evidence="3">
    <location>
        <begin position="70"/>
        <end position="306"/>
    </location>
</feature>
<dbReference type="Proteomes" id="UP001064632">
    <property type="component" value="Chromosome"/>
</dbReference>
<evidence type="ECO:0000256" key="1">
    <source>
        <dbReference type="ARBA" id="ARBA00009670"/>
    </source>
</evidence>
<dbReference type="InterPro" id="IPR050154">
    <property type="entry name" value="UbiB_kinase"/>
</dbReference>
<dbReference type="Pfam" id="PF03109">
    <property type="entry name" value="ABC1"/>
    <property type="match status" value="1"/>
</dbReference>
<dbReference type="Gene3D" id="1.10.510.10">
    <property type="entry name" value="Transferase(Phosphotransferase) domain 1"/>
    <property type="match status" value="1"/>
</dbReference>
<gene>
    <name evidence="4" type="ORF">N4264_14955</name>
</gene>
<accession>A0ABY6BA70</accession>
<dbReference type="SUPFAM" id="SSF56112">
    <property type="entry name" value="Protein kinase-like (PK-like)"/>
    <property type="match status" value="1"/>
</dbReference>
<keyword evidence="2" id="KW-0472">Membrane</keyword>
<feature type="transmembrane region" description="Helical" evidence="2">
    <location>
        <begin position="497"/>
        <end position="514"/>
    </location>
</feature>
<evidence type="ECO:0000313" key="5">
    <source>
        <dbReference type="Proteomes" id="UP001064632"/>
    </source>
</evidence>
<comment type="similarity">
    <text evidence="1">Belongs to the protein kinase superfamily. ADCK protein kinase family.</text>
</comment>
<evidence type="ECO:0000313" key="4">
    <source>
        <dbReference type="EMBL" id="UXI66050.1"/>
    </source>
</evidence>
<reference evidence="4" key="1">
    <citation type="submission" date="2022-09" db="EMBL/GenBank/DDBJ databases">
        <title>Tahibacter sp. nov., isolated from a fresh water.</title>
        <authorList>
            <person name="Baek J.H."/>
            <person name="Lee J.K."/>
            <person name="Kim J.M."/>
            <person name="Jeon C.O."/>
        </authorList>
    </citation>
    <scope>NUCLEOTIDE SEQUENCE</scope>
    <source>
        <strain evidence="4">W38</strain>
    </source>
</reference>
<evidence type="ECO:0000259" key="3">
    <source>
        <dbReference type="Pfam" id="PF03109"/>
    </source>
</evidence>
<dbReference type="PANTHER" id="PTHR10566">
    <property type="entry name" value="CHAPERONE-ACTIVITY OF BC1 COMPLEX CABC1 -RELATED"/>
    <property type="match status" value="1"/>
</dbReference>
<keyword evidence="2" id="KW-0812">Transmembrane</keyword>
<dbReference type="InterPro" id="IPR004147">
    <property type="entry name" value="ABC1_dom"/>
</dbReference>
<proteinExistence type="inferred from homology"/>
<dbReference type="CDD" id="cd05121">
    <property type="entry name" value="ABC1_ADCK3-like"/>
    <property type="match status" value="1"/>
</dbReference>
<organism evidence="4 5">
    <name type="scientific">Tahibacter amnicola</name>
    <dbReference type="NCBI Taxonomy" id="2976241"/>
    <lineage>
        <taxon>Bacteria</taxon>
        <taxon>Pseudomonadati</taxon>
        <taxon>Pseudomonadota</taxon>
        <taxon>Gammaproteobacteria</taxon>
        <taxon>Lysobacterales</taxon>
        <taxon>Rhodanobacteraceae</taxon>
        <taxon>Tahibacter</taxon>
    </lineage>
</organism>
<dbReference type="EMBL" id="CP104694">
    <property type="protein sequence ID" value="UXI66050.1"/>
    <property type="molecule type" value="Genomic_DNA"/>
</dbReference>
<keyword evidence="2" id="KW-1133">Transmembrane helix</keyword>